<dbReference type="InterPro" id="IPR000477">
    <property type="entry name" value="RT_dom"/>
</dbReference>
<comment type="caution">
    <text evidence="1">The sequence shown here is derived from an EMBL/GenBank/DDBJ whole genome shotgun (WGS) entry which is preliminary data.</text>
</comment>
<sequence>MIRKAKSNYYQNKAKTFRTSDPAKWYKTIYNLSGVSSQHEGLTVNSMGSEAALADKFQISYTEPWKYLITTSIPQLDEVESLLKNYPPPLPSIDQIKSVLNHLNHSKVTGADGVQIWLLKRFSSILAPIVHDIITASITQCKHPSHYKHGLVTPVPKAYPPTDVSNDFRQISVLPHIGKILERVQLQLNQNDIILRPSQHGFTSGRSTTSALISITQPWFNATDNTCHDKAGIHALFIDFKKAFDLVDHGILLNKLRLMNVIINASGCGSKASYLGCSAGVPQGSALSPTLFNIHIDDLDTSVPEDLEPPNLYIGDVMIERVNSFKLLGVSCQINMKWNSHIKEITRKVNRRLCHLRQCRKAHLPTEVGLAIYCTKIRPLLEYAAPVWGGLPHYLVNDLERIQRRSVRIIGLPVNTLPPLSERRDKLTLREMEAITQDVNHPCHHLVPIAQKHDYSIRTKERGSNVGRIISRTERHKSSFMPRAVKLFNNKL</sequence>
<proteinExistence type="predicted"/>
<accession>A0A6S7J1G6</accession>
<evidence type="ECO:0000313" key="2">
    <source>
        <dbReference type="Proteomes" id="UP001152795"/>
    </source>
</evidence>
<dbReference type="OrthoDB" id="411378at2759"/>
<dbReference type="CDD" id="cd01650">
    <property type="entry name" value="RT_nLTR_like"/>
    <property type="match status" value="1"/>
</dbReference>
<gene>
    <name evidence="1" type="ORF">PACLA_8A019203</name>
</gene>
<reference evidence="1" key="1">
    <citation type="submission" date="2020-04" db="EMBL/GenBank/DDBJ databases">
        <authorList>
            <person name="Alioto T."/>
            <person name="Alioto T."/>
            <person name="Gomez Garrido J."/>
        </authorList>
    </citation>
    <scope>NUCLEOTIDE SEQUENCE</scope>
    <source>
        <strain evidence="1">A484AB</strain>
    </source>
</reference>
<protein>
    <submittedName>
        <fullName evidence="1">Uncharacterized protein</fullName>
    </submittedName>
</protein>
<dbReference type="PANTHER" id="PTHR47510:SF3">
    <property type="entry name" value="ENDO_EXONUCLEASE_PHOSPHATASE DOMAIN-CONTAINING PROTEIN"/>
    <property type="match status" value="1"/>
</dbReference>
<dbReference type="PANTHER" id="PTHR47510">
    <property type="entry name" value="REVERSE TRANSCRIPTASE DOMAIN-CONTAINING PROTEIN"/>
    <property type="match status" value="1"/>
</dbReference>
<name>A0A6S7J1G6_PARCT</name>
<dbReference type="InterPro" id="IPR043502">
    <property type="entry name" value="DNA/RNA_pol_sf"/>
</dbReference>
<dbReference type="SUPFAM" id="SSF56672">
    <property type="entry name" value="DNA/RNA polymerases"/>
    <property type="match status" value="1"/>
</dbReference>
<evidence type="ECO:0000313" key="1">
    <source>
        <dbReference type="EMBL" id="CAB4022969.1"/>
    </source>
</evidence>
<keyword evidence="2" id="KW-1185">Reference proteome</keyword>
<dbReference type="AlphaFoldDB" id="A0A6S7J1G6"/>
<dbReference type="Pfam" id="PF00078">
    <property type="entry name" value="RVT_1"/>
    <property type="match status" value="1"/>
</dbReference>
<dbReference type="Proteomes" id="UP001152795">
    <property type="component" value="Unassembled WGS sequence"/>
</dbReference>
<organism evidence="1 2">
    <name type="scientific">Paramuricea clavata</name>
    <name type="common">Red gorgonian</name>
    <name type="synonym">Violescent sea-whip</name>
    <dbReference type="NCBI Taxonomy" id="317549"/>
    <lineage>
        <taxon>Eukaryota</taxon>
        <taxon>Metazoa</taxon>
        <taxon>Cnidaria</taxon>
        <taxon>Anthozoa</taxon>
        <taxon>Octocorallia</taxon>
        <taxon>Malacalcyonacea</taxon>
        <taxon>Plexauridae</taxon>
        <taxon>Paramuricea</taxon>
    </lineage>
</organism>
<dbReference type="PROSITE" id="PS50878">
    <property type="entry name" value="RT_POL"/>
    <property type="match status" value="1"/>
</dbReference>
<dbReference type="EMBL" id="CACRXK020012246">
    <property type="protein sequence ID" value="CAB4022969.1"/>
    <property type="molecule type" value="Genomic_DNA"/>
</dbReference>